<reference evidence="1" key="1">
    <citation type="submission" date="2014-11" db="EMBL/GenBank/DDBJ databases">
        <authorList>
            <person name="Amaro Gonzalez C."/>
        </authorList>
    </citation>
    <scope>NUCLEOTIDE SEQUENCE</scope>
</reference>
<name>A0A0E9U1M3_ANGAN</name>
<evidence type="ECO:0000313" key="1">
    <source>
        <dbReference type="EMBL" id="JAH59774.1"/>
    </source>
</evidence>
<reference evidence="1" key="2">
    <citation type="journal article" date="2015" name="Fish Shellfish Immunol.">
        <title>Early steps in the European eel (Anguilla anguilla)-Vibrio vulnificus interaction in the gills: Role of the RtxA13 toxin.</title>
        <authorList>
            <person name="Callol A."/>
            <person name="Pajuelo D."/>
            <person name="Ebbesson L."/>
            <person name="Teles M."/>
            <person name="MacKenzie S."/>
            <person name="Amaro C."/>
        </authorList>
    </citation>
    <scope>NUCLEOTIDE SEQUENCE</scope>
</reference>
<protein>
    <submittedName>
        <fullName evidence="1">Uncharacterized protein</fullName>
    </submittedName>
</protein>
<dbReference type="EMBL" id="GBXM01048803">
    <property type="protein sequence ID" value="JAH59774.1"/>
    <property type="molecule type" value="Transcribed_RNA"/>
</dbReference>
<organism evidence="1">
    <name type="scientific">Anguilla anguilla</name>
    <name type="common">European freshwater eel</name>
    <name type="synonym">Muraena anguilla</name>
    <dbReference type="NCBI Taxonomy" id="7936"/>
    <lineage>
        <taxon>Eukaryota</taxon>
        <taxon>Metazoa</taxon>
        <taxon>Chordata</taxon>
        <taxon>Craniata</taxon>
        <taxon>Vertebrata</taxon>
        <taxon>Euteleostomi</taxon>
        <taxon>Actinopterygii</taxon>
        <taxon>Neopterygii</taxon>
        <taxon>Teleostei</taxon>
        <taxon>Anguilliformes</taxon>
        <taxon>Anguillidae</taxon>
        <taxon>Anguilla</taxon>
    </lineage>
</organism>
<dbReference type="AlphaFoldDB" id="A0A0E9U1M3"/>
<accession>A0A0E9U1M3</accession>
<sequence>MSELKLLILAQPAFSRW</sequence>
<proteinExistence type="predicted"/>